<protein>
    <recommendedName>
        <fullName evidence="4">GST N-terminal domain-containing protein</fullName>
    </recommendedName>
</protein>
<dbReference type="EMBL" id="HACM01010566">
    <property type="protein sequence ID" value="CRZ11008.1"/>
    <property type="molecule type" value="Transcribed_RNA"/>
</dbReference>
<evidence type="ECO:0008006" key="4">
    <source>
        <dbReference type="Google" id="ProtNLM"/>
    </source>
</evidence>
<feature type="non-terminal residue" evidence="3">
    <location>
        <position position="1"/>
    </location>
</feature>
<evidence type="ECO:0000313" key="3">
    <source>
        <dbReference type="EMBL" id="CRZ11008.1"/>
    </source>
</evidence>
<dbReference type="Pfam" id="PF13409">
    <property type="entry name" value="GST_N_2"/>
    <property type="match status" value="1"/>
</dbReference>
<dbReference type="Gene3D" id="1.20.1050.10">
    <property type="match status" value="1"/>
</dbReference>
<dbReference type="PROSITE" id="PS50404">
    <property type="entry name" value="GST_NTER"/>
    <property type="match status" value="1"/>
</dbReference>
<accession>A0A0H5RAA0</accession>
<dbReference type="PANTHER" id="PTHR43968:SF6">
    <property type="entry name" value="GLUTATHIONE S-TRANSFERASE OMEGA"/>
    <property type="match status" value="1"/>
</dbReference>
<dbReference type="InterPro" id="IPR050983">
    <property type="entry name" value="GST_Omega/HSP26"/>
</dbReference>
<evidence type="ECO:0000259" key="1">
    <source>
        <dbReference type="PROSITE" id="PS50404"/>
    </source>
</evidence>
<dbReference type="SUPFAM" id="SSF47616">
    <property type="entry name" value="GST C-terminal domain-like"/>
    <property type="match status" value="1"/>
</dbReference>
<dbReference type="PROSITE" id="PS50405">
    <property type="entry name" value="GST_CTER"/>
    <property type="match status" value="1"/>
</dbReference>
<dbReference type="SFLD" id="SFLDS00019">
    <property type="entry name" value="Glutathione_Transferase_(cytos"/>
    <property type="match status" value="1"/>
</dbReference>
<dbReference type="InterPro" id="IPR004045">
    <property type="entry name" value="Glutathione_S-Trfase_N"/>
</dbReference>
<feature type="domain" description="GST C-terminal" evidence="2">
    <location>
        <begin position="126"/>
        <end position="263"/>
    </location>
</feature>
<dbReference type="InterPro" id="IPR036282">
    <property type="entry name" value="Glutathione-S-Trfase_C_sf"/>
</dbReference>
<dbReference type="InterPro" id="IPR010987">
    <property type="entry name" value="Glutathione-S-Trfase_C-like"/>
</dbReference>
<reference evidence="3" key="1">
    <citation type="submission" date="2015-04" db="EMBL/GenBank/DDBJ databases">
        <title>The genome sequence of the plant pathogenic Rhizarian Plasmodiophora brassicae reveals insights in its biotrophic life cycle and the origin of chitin synthesis.</title>
        <authorList>
            <person name="Schwelm A."/>
            <person name="Fogelqvist J."/>
            <person name="Knaust A."/>
            <person name="Julke S."/>
            <person name="Lilja T."/>
            <person name="Dhandapani V."/>
            <person name="Bonilla-Rosso G."/>
            <person name="Karlsson M."/>
            <person name="Shevchenko A."/>
            <person name="Choi S.R."/>
            <person name="Kim H.G."/>
            <person name="Park J.Y."/>
            <person name="Lim Y.P."/>
            <person name="Ludwig-Muller J."/>
            <person name="Dixelius C."/>
        </authorList>
    </citation>
    <scope>NUCLEOTIDE SEQUENCE</scope>
    <source>
        <tissue evidence="3">Potato root galls</tissue>
    </source>
</reference>
<dbReference type="Gene3D" id="3.40.30.10">
    <property type="entry name" value="Glutaredoxin"/>
    <property type="match status" value="1"/>
</dbReference>
<dbReference type="InterPro" id="IPR036249">
    <property type="entry name" value="Thioredoxin-like_sf"/>
</dbReference>
<dbReference type="AlphaFoldDB" id="A0A0H5RAA0"/>
<dbReference type="SUPFAM" id="SSF52833">
    <property type="entry name" value="Thioredoxin-like"/>
    <property type="match status" value="1"/>
</dbReference>
<evidence type="ECO:0000259" key="2">
    <source>
        <dbReference type="PROSITE" id="PS50405"/>
    </source>
</evidence>
<proteinExistence type="predicted"/>
<dbReference type="PANTHER" id="PTHR43968">
    <property type="match status" value="1"/>
</dbReference>
<dbReference type="GO" id="GO:0005737">
    <property type="term" value="C:cytoplasm"/>
    <property type="evidence" value="ECO:0007669"/>
    <property type="project" value="TreeGrafter"/>
</dbReference>
<sequence>VSRYPTTSTTLSTTWGSEQSEICHILNAMTPPVRLLSAWFCPFAHRALIALEEKGVAYELVEAYRVSGDSSEKIPELLQRNPKGTVPVLIHRENETDTPLVLAESAIIVDYVDETWNSGTSLMPKHPKMRALGRVAMTIISEQIIPGFYKVLKNPEPEIQAKAQADFADAIEKFCQGIDDVGPFYFGAEFSTVDLLLAPWVMRMQILGKYRQYEVPKTQRFMKFHRWAEAVRSRPSVIKTSPDAVKVTEVYATYAKGAPAKPPATDAVKER</sequence>
<feature type="domain" description="GST N-terminal" evidence="1">
    <location>
        <begin position="31"/>
        <end position="120"/>
    </location>
</feature>
<dbReference type="SFLD" id="SFLDG00358">
    <property type="entry name" value="Main_(cytGST)"/>
    <property type="match status" value="1"/>
</dbReference>
<dbReference type="InterPro" id="IPR040079">
    <property type="entry name" value="Glutathione_S-Trfase"/>
</dbReference>
<organism evidence="3">
    <name type="scientific">Spongospora subterranea</name>
    <dbReference type="NCBI Taxonomy" id="70186"/>
    <lineage>
        <taxon>Eukaryota</taxon>
        <taxon>Sar</taxon>
        <taxon>Rhizaria</taxon>
        <taxon>Endomyxa</taxon>
        <taxon>Phytomyxea</taxon>
        <taxon>Plasmodiophorida</taxon>
        <taxon>Plasmodiophoridae</taxon>
        <taxon>Spongospora</taxon>
    </lineage>
</organism>
<name>A0A0H5RAA0_9EUKA</name>